<feature type="domain" description="CNNM transmembrane" evidence="6">
    <location>
        <begin position="199"/>
        <end position="391"/>
    </location>
</feature>
<feature type="transmembrane region" description="Helical" evidence="4">
    <location>
        <begin position="208"/>
        <end position="230"/>
    </location>
</feature>
<dbReference type="InterPro" id="IPR046342">
    <property type="entry name" value="CBS_dom_sf"/>
</dbReference>
<dbReference type="RefSeq" id="XP_002292530.1">
    <property type="nucleotide sequence ID" value="XM_002292494.1"/>
</dbReference>
<feature type="chain" id="PRO_5002869598" description="CNNM transmembrane domain-containing protein" evidence="5">
    <location>
        <begin position="20"/>
        <end position="621"/>
    </location>
</feature>
<dbReference type="Gene3D" id="3.10.580.10">
    <property type="entry name" value="CBS-domain"/>
    <property type="match status" value="1"/>
</dbReference>
<evidence type="ECO:0000256" key="4">
    <source>
        <dbReference type="SAM" id="Phobius"/>
    </source>
</evidence>
<evidence type="ECO:0000259" key="6">
    <source>
        <dbReference type="PROSITE" id="PS51846"/>
    </source>
</evidence>
<keyword evidence="1" id="KW-0677">Repeat</keyword>
<dbReference type="EMBL" id="CM000645">
    <property type="protein sequence ID" value="EED90505.1"/>
    <property type="molecule type" value="Genomic_DNA"/>
</dbReference>
<dbReference type="Pfam" id="PF01595">
    <property type="entry name" value="CNNM"/>
    <property type="match status" value="1"/>
</dbReference>
<dbReference type="Proteomes" id="UP000001449">
    <property type="component" value="Chromosome 9"/>
</dbReference>
<dbReference type="PANTHER" id="PTHR12064">
    <property type="entry name" value="METAL TRANSPORTER CNNM"/>
    <property type="match status" value="1"/>
</dbReference>
<sequence>MKLVGISVAIFAYTSACHARLSSNNNELSSKPSARWSQQHQSYYLQWGEEPPPQTTTTTATQTTDEDSYILLSEQDLGRFGIGVSSTSSGSGVPSDFFNVEYWYSFRPVLDAAVDGDVVSSYGHPQQQEQQQRQWEVRRIPKSSTDNIQISASNESISIQRKLQESSALQEKKDNNEQYHDYHTDPNNTDTDTTSKDSRLTFLLTNTLLSLICVIGAALAAGLTMGLLSLDPLSLEIKRRASPSTKERKWSEELLPLLVGHSKRHRLLVSLLLLNSVANEALPLFLDELLPGKVASILVSVTLVLFMGEIVPSAFFTGPNQVEVAARLVPLVEVLLVIFAPLAIPIGKLLDRVMHGDEGNEQGDTTEDSIEEEDRIPSIHADEITMIEGALSMTTKVAADVCTPLRGVYSLPDDTILDEDTCCEIWARGYSRVPVFGPRISGIIGVLLTRQLIVMNPSECRPLASVPLVRPPCVAPSIHLVDLINLFQAGGGRGKGGLHLALVCARPNLATEALERGGCVPKEAGVVGIVTLEDVVEELLQEEIYDEYDRELELARWGVNKWKKFVKKKKAVGIASNSSQTVGVQKDGMLGNTMVKKVVIASTVTNSLVKDETTPLLSSSS</sequence>
<evidence type="ECO:0000313" key="7">
    <source>
        <dbReference type="EMBL" id="EED90505.1"/>
    </source>
</evidence>
<keyword evidence="2 4" id="KW-0472">Membrane</keyword>
<evidence type="ECO:0000256" key="1">
    <source>
        <dbReference type="ARBA" id="ARBA00022737"/>
    </source>
</evidence>
<feature type="compositionally biased region" description="Basic and acidic residues" evidence="3">
    <location>
        <begin position="174"/>
        <end position="184"/>
    </location>
</feature>
<feature type="region of interest" description="Disordered" evidence="3">
    <location>
        <begin position="174"/>
        <end position="195"/>
    </location>
</feature>
<reference evidence="7 8" key="1">
    <citation type="journal article" date="2004" name="Science">
        <title>The genome of the diatom Thalassiosira pseudonana: ecology, evolution, and metabolism.</title>
        <authorList>
            <person name="Armbrust E.V."/>
            <person name="Berges J.A."/>
            <person name="Bowler C."/>
            <person name="Green B.R."/>
            <person name="Martinez D."/>
            <person name="Putnam N.H."/>
            <person name="Zhou S."/>
            <person name="Allen A.E."/>
            <person name="Apt K.E."/>
            <person name="Bechner M."/>
            <person name="Brzezinski M.A."/>
            <person name="Chaal B.K."/>
            <person name="Chiovitti A."/>
            <person name="Davis A.K."/>
            <person name="Demarest M.S."/>
            <person name="Detter J.C."/>
            <person name="Glavina T."/>
            <person name="Goodstein D."/>
            <person name="Hadi M.Z."/>
            <person name="Hellsten U."/>
            <person name="Hildebrand M."/>
            <person name="Jenkins B.D."/>
            <person name="Jurka J."/>
            <person name="Kapitonov V.V."/>
            <person name="Kroger N."/>
            <person name="Lau W.W."/>
            <person name="Lane T.W."/>
            <person name="Larimer F.W."/>
            <person name="Lippmeier J.C."/>
            <person name="Lucas S."/>
            <person name="Medina M."/>
            <person name="Montsant A."/>
            <person name="Obornik M."/>
            <person name="Parker M.S."/>
            <person name="Palenik B."/>
            <person name="Pazour G.J."/>
            <person name="Richardson P.M."/>
            <person name="Rynearson T.A."/>
            <person name="Saito M.A."/>
            <person name="Schwartz D.C."/>
            <person name="Thamatrakoln K."/>
            <person name="Valentin K."/>
            <person name="Vardi A."/>
            <person name="Wilkerson F.P."/>
            <person name="Rokhsar D.S."/>
        </authorList>
    </citation>
    <scope>NUCLEOTIDE SEQUENCE [LARGE SCALE GENOMIC DNA]</scope>
    <source>
        <strain evidence="7 8">CCMP1335</strain>
    </source>
</reference>
<dbReference type="OMA" id="YFIHAIW"/>
<organism evidence="7 8">
    <name type="scientific">Thalassiosira pseudonana</name>
    <name type="common">Marine diatom</name>
    <name type="synonym">Cyclotella nana</name>
    <dbReference type="NCBI Taxonomy" id="35128"/>
    <lineage>
        <taxon>Eukaryota</taxon>
        <taxon>Sar</taxon>
        <taxon>Stramenopiles</taxon>
        <taxon>Ochrophyta</taxon>
        <taxon>Bacillariophyta</taxon>
        <taxon>Coscinodiscophyceae</taxon>
        <taxon>Thalassiosirophycidae</taxon>
        <taxon>Thalassiosirales</taxon>
        <taxon>Thalassiosiraceae</taxon>
        <taxon>Thalassiosira</taxon>
    </lineage>
</organism>
<keyword evidence="2 4" id="KW-1133">Transmembrane helix</keyword>
<keyword evidence="8" id="KW-1185">Reference proteome</keyword>
<proteinExistence type="predicted"/>
<feature type="transmembrane region" description="Helical" evidence="4">
    <location>
        <begin position="297"/>
        <end position="316"/>
    </location>
</feature>
<dbReference type="InterPro" id="IPR045095">
    <property type="entry name" value="ACDP"/>
</dbReference>
<accession>B8C8L6</accession>
<dbReference type="PANTHER" id="PTHR12064:SF97">
    <property type="entry name" value="METAL TRANSPORTER CNNM-5"/>
    <property type="match status" value="1"/>
</dbReference>
<gene>
    <name evidence="7" type="ORF">THAPSDRAFT_269456</name>
</gene>
<dbReference type="GO" id="GO:0022857">
    <property type="term" value="F:transmembrane transporter activity"/>
    <property type="evidence" value="ECO:0000318"/>
    <property type="project" value="GO_Central"/>
</dbReference>
<dbReference type="AlphaFoldDB" id="B8C8L6"/>
<dbReference type="HOGENOM" id="CLU_440424_0_0_1"/>
<dbReference type="GO" id="GO:0016020">
    <property type="term" value="C:membrane"/>
    <property type="evidence" value="ECO:0007669"/>
    <property type="project" value="UniProtKB-UniRule"/>
</dbReference>
<feature type="region of interest" description="Disordered" evidence="3">
    <location>
        <begin position="120"/>
        <end position="147"/>
    </location>
</feature>
<protein>
    <recommendedName>
        <fullName evidence="6">CNNM transmembrane domain-containing protein</fullName>
    </recommendedName>
</protein>
<dbReference type="GO" id="GO:0010960">
    <property type="term" value="P:magnesium ion homeostasis"/>
    <property type="evidence" value="ECO:0007669"/>
    <property type="project" value="InterPro"/>
</dbReference>
<dbReference type="KEGG" id="tps:THAPSDRAFT_269456"/>
<feature type="signal peptide" evidence="5">
    <location>
        <begin position="1"/>
        <end position="19"/>
    </location>
</feature>
<dbReference type="SUPFAM" id="SSF54631">
    <property type="entry name" value="CBS-domain pair"/>
    <property type="match status" value="1"/>
</dbReference>
<dbReference type="InterPro" id="IPR002550">
    <property type="entry name" value="CNNM"/>
</dbReference>
<dbReference type="PROSITE" id="PS51846">
    <property type="entry name" value="CNNM"/>
    <property type="match status" value="1"/>
</dbReference>
<evidence type="ECO:0000256" key="3">
    <source>
        <dbReference type="SAM" id="MobiDB-lite"/>
    </source>
</evidence>
<evidence type="ECO:0000256" key="5">
    <source>
        <dbReference type="SAM" id="SignalP"/>
    </source>
</evidence>
<dbReference type="InParanoid" id="B8C8L6"/>
<dbReference type="eggNOG" id="KOG2118">
    <property type="taxonomic scope" value="Eukaryota"/>
</dbReference>
<keyword evidence="5" id="KW-0732">Signal</keyword>
<keyword evidence="2 4" id="KW-0812">Transmembrane</keyword>
<name>B8C8L6_THAPS</name>
<dbReference type="GeneID" id="7450985"/>
<evidence type="ECO:0000313" key="8">
    <source>
        <dbReference type="Proteomes" id="UP000001449"/>
    </source>
</evidence>
<feature type="transmembrane region" description="Helical" evidence="4">
    <location>
        <begin position="328"/>
        <end position="347"/>
    </location>
</feature>
<evidence type="ECO:0000256" key="2">
    <source>
        <dbReference type="PROSITE-ProRule" id="PRU01193"/>
    </source>
</evidence>
<dbReference type="PaxDb" id="35128-Thaps269456"/>
<reference evidence="7 8" key="2">
    <citation type="journal article" date="2008" name="Nature">
        <title>The Phaeodactylum genome reveals the evolutionary history of diatom genomes.</title>
        <authorList>
            <person name="Bowler C."/>
            <person name="Allen A.E."/>
            <person name="Badger J.H."/>
            <person name="Grimwood J."/>
            <person name="Jabbari K."/>
            <person name="Kuo A."/>
            <person name="Maheswari U."/>
            <person name="Martens C."/>
            <person name="Maumus F."/>
            <person name="Otillar R.P."/>
            <person name="Rayko E."/>
            <person name="Salamov A."/>
            <person name="Vandepoele K."/>
            <person name="Beszteri B."/>
            <person name="Gruber A."/>
            <person name="Heijde M."/>
            <person name="Katinka M."/>
            <person name="Mock T."/>
            <person name="Valentin K."/>
            <person name="Verret F."/>
            <person name="Berges J.A."/>
            <person name="Brownlee C."/>
            <person name="Cadoret J.P."/>
            <person name="Chiovitti A."/>
            <person name="Choi C.J."/>
            <person name="Coesel S."/>
            <person name="De Martino A."/>
            <person name="Detter J.C."/>
            <person name="Durkin C."/>
            <person name="Falciatore A."/>
            <person name="Fournet J."/>
            <person name="Haruta M."/>
            <person name="Huysman M.J."/>
            <person name="Jenkins B.D."/>
            <person name="Jiroutova K."/>
            <person name="Jorgensen R.E."/>
            <person name="Joubert Y."/>
            <person name="Kaplan A."/>
            <person name="Kroger N."/>
            <person name="Kroth P.G."/>
            <person name="La Roche J."/>
            <person name="Lindquist E."/>
            <person name="Lommer M."/>
            <person name="Martin-Jezequel V."/>
            <person name="Lopez P.J."/>
            <person name="Lucas S."/>
            <person name="Mangogna M."/>
            <person name="McGinnis K."/>
            <person name="Medlin L.K."/>
            <person name="Montsant A."/>
            <person name="Oudot-Le Secq M.P."/>
            <person name="Napoli C."/>
            <person name="Obornik M."/>
            <person name="Parker M.S."/>
            <person name="Petit J.L."/>
            <person name="Porcel B.M."/>
            <person name="Poulsen N."/>
            <person name="Robison M."/>
            <person name="Rychlewski L."/>
            <person name="Rynearson T.A."/>
            <person name="Schmutz J."/>
            <person name="Shapiro H."/>
            <person name="Siaut M."/>
            <person name="Stanley M."/>
            <person name="Sussman M.R."/>
            <person name="Taylor A.R."/>
            <person name="Vardi A."/>
            <person name="von Dassow P."/>
            <person name="Vyverman W."/>
            <person name="Willis A."/>
            <person name="Wyrwicz L.S."/>
            <person name="Rokhsar D.S."/>
            <person name="Weissenbach J."/>
            <person name="Armbrust E.V."/>
            <person name="Green B.R."/>
            <person name="Van de Peer Y."/>
            <person name="Grigoriev I.V."/>
        </authorList>
    </citation>
    <scope>NUCLEOTIDE SEQUENCE [LARGE SCALE GENOMIC DNA]</scope>
    <source>
        <strain evidence="7 8">CCMP1335</strain>
    </source>
</reference>